<dbReference type="SUPFAM" id="SSF82171">
    <property type="entry name" value="DPP6 N-terminal domain-like"/>
    <property type="match status" value="1"/>
</dbReference>
<evidence type="ECO:0000256" key="2">
    <source>
        <dbReference type="SAM" id="SignalP"/>
    </source>
</evidence>
<evidence type="ECO:0000313" key="3">
    <source>
        <dbReference type="EMBL" id="AKU97324.1"/>
    </source>
</evidence>
<name>A0A0K1PW08_9BACT</name>
<dbReference type="Gene3D" id="2.120.10.30">
    <property type="entry name" value="TolB, C-terminal domain"/>
    <property type="match status" value="1"/>
</dbReference>
<dbReference type="OrthoDB" id="5481610at2"/>
<proteinExistence type="predicted"/>
<accession>A0A0K1PW08</accession>
<dbReference type="RefSeq" id="WP_146648477.1">
    <property type="nucleotide sequence ID" value="NZ_CP012333.1"/>
</dbReference>
<feature type="region of interest" description="Disordered" evidence="1">
    <location>
        <begin position="28"/>
        <end position="71"/>
    </location>
</feature>
<feature type="compositionally biased region" description="Basic and acidic residues" evidence="1">
    <location>
        <begin position="31"/>
        <end position="41"/>
    </location>
</feature>
<reference evidence="3 4" key="1">
    <citation type="submission" date="2015-08" db="EMBL/GenBank/DDBJ databases">
        <authorList>
            <person name="Babu N.S."/>
            <person name="Beckwith C.J."/>
            <person name="Beseler K.G."/>
            <person name="Brison A."/>
            <person name="Carone J.V."/>
            <person name="Caskin T.P."/>
            <person name="Diamond M."/>
            <person name="Durham M.E."/>
            <person name="Foxe J.M."/>
            <person name="Go M."/>
            <person name="Henderson B.A."/>
            <person name="Jones I.B."/>
            <person name="McGettigan J.A."/>
            <person name="Micheletti S.J."/>
            <person name="Nasrallah M.E."/>
            <person name="Ortiz D."/>
            <person name="Piller C.R."/>
            <person name="Privatt S.R."/>
            <person name="Schneider S.L."/>
            <person name="Sharp S."/>
            <person name="Smith T.C."/>
            <person name="Stanton J.D."/>
            <person name="Ullery H.E."/>
            <person name="Wilson R.J."/>
            <person name="Serrano M.G."/>
            <person name="Buck G."/>
            <person name="Lee V."/>
            <person name="Wang Y."/>
            <person name="Carvalho R."/>
            <person name="Voegtly L."/>
            <person name="Shi R."/>
            <person name="Duckworth R."/>
            <person name="Johnson A."/>
            <person name="Loviza R."/>
            <person name="Walstead R."/>
            <person name="Shah Z."/>
            <person name="Kiflezghi M."/>
            <person name="Wade K."/>
            <person name="Ball S.L."/>
            <person name="Bradley K.W."/>
            <person name="Asai D.J."/>
            <person name="Bowman C.A."/>
            <person name="Russell D.A."/>
            <person name="Pope W.H."/>
            <person name="Jacobs-Sera D."/>
            <person name="Hendrix R.W."/>
            <person name="Hatfull G.F."/>
        </authorList>
    </citation>
    <scope>NUCLEOTIDE SEQUENCE [LARGE SCALE GENOMIC DNA]</scope>
    <source>
        <strain evidence="3 4">DSM 27648</strain>
    </source>
</reference>
<dbReference type="KEGG" id="llu:AKJ09_03988"/>
<feature type="signal peptide" evidence="2">
    <location>
        <begin position="1"/>
        <end position="23"/>
    </location>
</feature>
<protein>
    <recommendedName>
        <fullName evidence="5">TolB protein</fullName>
    </recommendedName>
</protein>
<sequence>MPASISRSGAFLLSMIVAGVVAAACGSDLEGEGKPGTRDSDEAGTSSGGPSTGFGDTDGSTNPSSKPLDVQPSGLQTIQAVLGQAPPTVAFTATMNDQPINVAWAVDRGEIASVDAGPSSSATVKATGTTGGLVTLSASLNGQVVKREVLVQVTGTQNGVNANIPAQDAQIAHNPAELTAGGGVGGVGGEGLGGAVTDPATATALGAPSSDGTAKHLTLLYPYDKTVFPRGMLAPLLQWRWDEGDADAIAIHLETTSKSFSWTGTFGRPAILGTTGKYIRSPIPQDVWAAATNSAGGTTSSGPDKLTMTLVVAKGGVAYGPIQETWTIAPGRLSGTIYYNSYGTKLAENQGDAVGGNKRFGGAVLSIRVGDTGPKLTAGTNGGDAQCRVCHSVSANGASLIAQLGNNSALSSHYAITPTSINETPTFNSAYPAIAPDGASALSSNAVLFALPGTTLVPTTGLTDFSNLGTPAFSPDGKAVVFNPMASSTLAKPTQKLVVMDYDATTHAFSGQRVVFDASALDAKVRPGWPAFLPDAKSIVFQRQSDPGLDGNGLGDLRTRKGAYAQIYWTSSADANSVTPLDNLNGKGYLPKLPAKTIMSCTGDTLPVGDYNADHALDVDQNYEPTVNPVATGGYAWVVFTSRRMYGNEATIPPFCSDPRGVDLVQNITTKKLWVAAIDLNAPPGTDASHPAFYLPAQELLAGNARGFWVLDPCRSDGESCSSGDQCCNGSCGAGEAGLVCGASPPNATCAGHTDKCTDTLPCCDSRDRCIGGFCTTPGPQ</sequence>
<feature type="chain" id="PRO_5005466710" description="TolB protein" evidence="2">
    <location>
        <begin position="24"/>
        <end position="781"/>
    </location>
</feature>
<keyword evidence="4" id="KW-1185">Reference proteome</keyword>
<dbReference type="Proteomes" id="UP000064967">
    <property type="component" value="Chromosome"/>
</dbReference>
<keyword evidence="2" id="KW-0732">Signal</keyword>
<evidence type="ECO:0000313" key="4">
    <source>
        <dbReference type="Proteomes" id="UP000064967"/>
    </source>
</evidence>
<dbReference type="AlphaFoldDB" id="A0A0K1PW08"/>
<dbReference type="InterPro" id="IPR011042">
    <property type="entry name" value="6-blade_b-propeller_TolB-like"/>
</dbReference>
<evidence type="ECO:0008006" key="5">
    <source>
        <dbReference type="Google" id="ProtNLM"/>
    </source>
</evidence>
<organism evidence="3 4">
    <name type="scientific">Labilithrix luteola</name>
    <dbReference type="NCBI Taxonomy" id="1391654"/>
    <lineage>
        <taxon>Bacteria</taxon>
        <taxon>Pseudomonadati</taxon>
        <taxon>Myxococcota</taxon>
        <taxon>Polyangia</taxon>
        <taxon>Polyangiales</taxon>
        <taxon>Labilitrichaceae</taxon>
        <taxon>Labilithrix</taxon>
    </lineage>
</organism>
<dbReference type="EMBL" id="CP012333">
    <property type="protein sequence ID" value="AKU97324.1"/>
    <property type="molecule type" value="Genomic_DNA"/>
</dbReference>
<gene>
    <name evidence="3" type="ORF">AKJ09_03988</name>
</gene>
<dbReference type="PROSITE" id="PS51257">
    <property type="entry name" value="PROKAR_LIPOPROTEIN"/>
    <property type="match status" value="1"/>
</dbReference>
<evidence type="ECO:0000256" key="1">
    <source>
        <dbReference type="SAM" id="MobiDB-lite"/>
    </source>
</evidence>